<keyword evidence="3 8" id="KW-0597">Phosphoprotein</keyword>
<dbReference type="Gene3D" id="3.40.50.2300">
    <property type="match status" value="1"/>
</dbReference>
<dbReference type="GO" id="GO:0005737">
    <property type="term" value="C:cytoplasm"/>
    <property type="evidence" value="ECO:0007669"/>
    <property type="project" value="UniProtKB-SubCell"/>
</dbReference>
<dbReference type="PANTHER" id="PTHR42713:SF3">
    <property type="entry name" value="TRANSCRIPTIONAL REGULATORY PROTEIN HPTR"/>
    <property type="match status" value="1"/>
</dbReference>
<keyword evidence="5" id="KW-0805">Transcription regulation</keyword>
<keyword evidence="7" id="KW-0804">Transcription</keyword>
<dbReference type="AlphaFoldDB" id="A0A6B8RR12"/>
<evidence type="ECO:0000256" key="1">
    <source>
        <dbReference type="ARBA" id="ARBA00004496"/>
    </source>
</evidence>
<dbReference type="GO" id="GO:0043565">
    <property type="term" value="F:sequence-specific DNA binding"/>
    <property type="evidence" value="ECO:0007669"/>
    <property type="project" value="InterPro"/>
</dbReference>
<dbReference type="CDD" id="cd17536">
    <property type="entry name" value="REC_YesN-like"/>
    <property type="match status" value="1"/>
</dbReference>
<dbReference type="KEGG" id="ppsc:EHS13_23920"/>
<feature type="domain" description="Response regulatory" evidence="10">
    <location>
        <begin position="7"/>
        <end position="124"/>
    </location>
</feature>
<evidence type="ECO:0000256" key="2">
    <source>
        <dbReference type="ARBA" id="ARBA00022490"/>
    </source>
</evidence>
<dbReference type="GO" id="GO:0003700">
    <property type="term" value="F:DNA-binding transcription factor activity"/>
    <property type="evidence" value="ECO:0007669"/>
    <property type="project" value="InterPro"/>
</dbReference>
<evidence type="ECO:0000256" key="4">
    <source>
        <dbReference type="ARBA" id="ARBA00023012"/>
    </source>
</evidence>
<dbReference type="SUPFAM" id="SSF46689">
    <property type="entry name" value="Homeodomain-like"/>
    <property type="match status" value="2"/>
</dbReference>
<evidence type="ECO:0000256" key="3">
    <source>
        <dbReference type="ARBA" id="ARBA00022553"/>
    </source>
</evidence>
<keyword evidence="6" id="KW-0238">DNA-binding</keyword>
<dbReference type="InterPro" id="IPR011006">
    <property type="entry name" value="CheY-like_superfamily"/>
</dbReference>
<protein>
    <submittedName>
        <fullName evidence="11">Response regulator</fullName>
    </submittedName>
</protein>
<dbReference type="Pfam" id="PF00072">
    <property type="entry name" value="Response_reg"/>
    <property type="match status" value="1"/>
</dbReference>
<sequence>MISEIIKVLIVDDEVLIRNLLKMRISWDKLGLELVGEASNAHEALDLVEKLSPDIIFTDICMTIMDGIEFSKIVMENHPQIKIVVLTGHNEFDYVKRSIRIGISDFLLKPINKDEISRVALSLKEKIESERTNKNDYNKLKLQMEENLPYLRERCLNELLQSEFNFEDFASKLSYYKIELDLKSTCFQIVLVEVNIAVRGINEEEEKVLLNLQCMELIREVFKSESLIQVFFDNSHKIVILNNDESIDITDCCEIIKTRIINRFGCSICVGIGNRVEVIKSIKASYNEAKDALNYKVVAGKNQVIHYNDITFIYDNKIRLDYNHSEKLAFFMKAGLKEKARELIEELFSEFSYAQDNTLDRLRLVAFDALSTCLHVMAELNMNVLDIWKDRAEPYDFISKIDNLPEVKEYFNNLILKIITKVNSANSKKANKIILQIQDYVRDNLKSHELSLTEIAKKFFLNPSHLSRLFKQETNQTYIEYLTKKRIERAITLLQETDMRVYQIGEEVGITDPHYFSIIFKKFTGLSVNEYKKVNLN</sequence>
<evidence type="ECO:0000259" key="9">
    <source>
        <dbReference type="PROSITE" id="PS01124"/>
    </source>
</evidence>
<dbReference type="InterPro" id="IPR018060">
    <property type="entry name" value="HTH_AraC"/>
</dbReference>
<evidence type="ECO:0000259" key="10">
    <source>
        <dbReference type="PROSITE" id="PS50110"/>
    </source>
</evidence>
<evidence type="ECO:0000256" key="5">
    <source>
        <dbReference type="ARBA" id="ARBA00023015"/>
    </source>
</evidence>
<keyword evidence="2" id="KW-0963">Cytoplasm</keyword>
<dbReference type="SMART" id="SM00448">
    <property type="entry name" value="REC"/>
    <property type="match status" value="1"/>
</dbReference>
<gene>
    <name evidence="11" type="ORF">EHS13_23920</name>
</gene>
<evidence type="ECO:0000256" key="8">
    <source>
        <dbReference type="PROSITE-ProRule" id="PRU00169"/>
    </source>
</evidence>
<dbReference type="InterPro" id="IPR051552">
    <property type="entry name" value="HptR"/>
</dbReference>
<evidence type="ECO:0000313" key="12">
    <source>
        <dbReference type="Proteomes" id="UP000426246"/>
    </source>
</evidence>
<evidence type="ECO:0000256" key="7">
    <source>
        <dbReference type="ARBA" id="ARBA00023163"/>
    </source>
</evidence>
<keyword evidence="12" id="KW-1185">Reference proteome</keyword>
<evidence type="ECO:0000256" key="6">
    <source>
        <dbReference type="ARBA" id="ARBA00023125"/>
    </source>
</evidence>
<dbReference type="Gene3D" id="1.10.10.60">
    <property type="entry name" value="Homeodomain-like"/>
    <property type="match status" value="2"/>
</dbReference>
<dbReference type="PANTHER" id="PTHR42713">
    <property type="entry name" value="HISTIDINE KINASE-RELATED"/>
    <property type="match status" value="1"/>
</dbReference>
<dbReference type="OrthoDB" id="342399at2"/>
<feature type="domain" description="HTH araC/xylS-type" evidence="9">
    <location>
        <begin position="435"/>
        <end position="534"/>
    </location>
</feature>
<dbReference type="InterPro" id="IPR001789">
    <property type="entry name" value="Sig_transdc_resp-reg_receiver"/>
</dbReference>
<dbReference type="Pfam" id="PF12833">
    <property type="entry name" value="HTH_18"/>
    <property type="match status" value="1"/>
</dbReference>
<comment type="subcellular location">
    <subcellularLocation>
        <location evidence="1">Cytoplasm</location>
    </subcellularLocation>
</comment>
<dbReference type="InterPro" id="IPR009057">
    <property type="entry name" value="Homeodomain-like_sf"/>
</dbReference>
<organism evidence="11 12">
    <name type="scientific">Paenibacillus psychroresistens</name>
    <dbReference type="NCBI Taxonomy" id="1778678"/>
    <lineage>
        <taxon>Bacteria</taxon>
        <taxon>Bacillati</taxon>
        <taxon>Bacillota</taxon>
        <taxon>Bacilli</taxon>
        <taxon>Bacillales</taxon>
        <taxon>Paenibacillaceae</taxon>
        <taxon>Paenibacillus</taxon>
    </lineage>
</organism>
<dbReference type="GO" id="GO:0000160">
    <property type="term" value="P:phosphorelay signal transduction system"/>
    <property type="evidence" value="ECO:0007669"/>
    <property type="project" value="UniProtKB-KW"/>
</dbReference>
<dbReference type="PROSITE" id="PS01124">
    <property type="entry name" value="HTH_ARAC_FAMILY_2"/>
    <property type="match status" value="1"/>
</dbReference>
<name>A0A6B8RR12_9BACL</name>
<dbReference type="Proteomes" id="UP000426246">
    <property type="component" value="Chromosome"/>
</dbReference>
<dbReference type="SUPFAM" id="SSF52172">
    <property type="entry name" value="CheY-like"/>
    <property type="match status" value="1"/>
</dbReference>
<dbReference type="EMBL" id="CP034235">
    <property type="protein sequence ID" value="QGQ97718.1"/>
    <property type="molecule type" value="Genomic_DNA"/>
</dbReference>
<feature type="modified residue" description="4-aspartylphosphate" evidence="8">
    <location>
        <position position="59"/>
    </location>
</feature>
<evidence type="ECO:0000313" key="11">
    <source>
        <dbReference type="EMBL" id="QGQ97718.1"/>
    </source>
</evidence>
<keyword evidence="4" id="KW-0902">Two-component regulatory system</keyword>
<accession>A0A6B8RR12</accession>
<proteinExistence type="predicted"/>
<dbReference type="PROSITE" id="PS50110">
    <property type="entry name" value="RESPONSE_REGULATORY"/>
    <property type="match status" value="1"/>
</dbReference>
<reference evidence="12" key="1">
    <citation type="submission" date="2018-11" db="EMBL/GenBank/DDBJ databases">
        <title>Complete genome sequence of Paenibacillus sp. ML311-T8.</title>
        <authorList>
            <person name="Nam Y.-D."/>
            <person name="Kang J."/>
            <person name="Chung W.-H."/>
            <person name="Park Y.S."/>
        </authorList>
    </citation>
    <scope>NUCLEOTIDE SEQUENCE [LARGE SCALE GENOMIC DNA]</scope>
    <source>
        <strain evidence="12">ML311-T8</strain>
    </source>
</reference>
<dbReference type="SMART" id="SM00342">
    <property type="entry name" value="HTH_ARAC"/>
    <property type="match status" value="1"/>
</dbReference>
<dbReference type="RefSeq" id="WP_155702819.1">
    <property type="nucleotide sequence ID" value="NZ_CP034235.1"/>
</dbReference>